<dbReference type="KEGG" id="rsb:RS694_08180"/>
<evidence type="ECO:0000256" key="2">
    <source>
        <dbReference type="SAM" id="Phobius"/>
    </source>
</evidence>
<keyword evidence="2" id="KW-0472">Membrane</keyword>
<sequence>MLGQPLEVSVPVQVDAEEGGVAQCFEADVFYGDTRLEASRVVISADAATQGNTVLVRVSASPRVDEPVVTVYLRAGCAQKTSRRYVLLADLASEVSPPVATPAPAARAVPAPEPVRAAPVAPQEPARSTVAAPQKAQKAQPARVEKTEPVASAPRKPEQAAPSRKQARLKLAPLDLPERDPTLKLSSELLSAPLEDLQKRAEAIATWRALNATPEDMLREDARMHAMEGDLKNLQALTAKNKQSLSDITTRLEQAEAQRYANPMIYGLIALLVLFGAALVFAWTRLRDASRSSAPWWRDSVKPETARTTSGVAAEQDEDHFSGTRGDTDSPITLAPAPFAAAPVGMASVDIDLELGEPDFASAIKAPPVAQMAARPTAQDHHGFSSSALGSLRAINTKEMLDVRQQAEFFMTLGQYEEAITLLKHSISDSGEANPLVYLDLLKVFHTLSRKDDYDHYRDDFNRLFTGHVPVYTAFNRGGNSLDAYPEVCQRIAELWPSQDAVDYIERCLARTPGASENQEFDLEAYRELLMLHGVAQRMDGASDSALAPFSAVRSVPYLSGGGSYGAEPTIAVPVVQVESASVDLDLSEPEHNLIDFEVSGFSQTGPLTPPKPKA</sequence>
<feature type="compositionally biased region" description="Low complexity" evidence="1">
    <location>
        <begin position="97"/>
        <end position="142"/>
    </location>
</feature>
<keyword evidence="2" id="KW-0812">Transmembrane</keyword>
<evidence type="ECO:0000313" key="3">
    <source>
        <dbReference type="EMBL" id="APW42510.1"/>
    </source>
</evidence>
<gene>
    <name evidence="3" type="ORF">RS694_08180</name>
</gene>
<organism evidence="3 4">
    <name type="scientific">Rhodoferax saidenbachensis</name>
    <dbReference type="NCBI Taxonomy" id="1484693"/>
    <lineage>
        <taxon>Bacteria</taxon>
        <taxon>Pseudomonadati</taxon>
        <taxon>Pseudomonadota</taxon>
        <taxon>Betaproteobacteria</taxon>
        <taxon>Burkholderiales</taxon>
        <taxon>Comamonadaceae</taxon>
        <taxon>Rhodoferax</taxon>
    </lineage>
</organism>
<proteinExistence type="predicted"/>
<feature type="compositionally biased region" description="Basic and acidic residues" evidence="1">
    <location>
        <begin position="319"/>
        <end position="328"/>
    </location>
</feature>
<dbReference type="Proteomes" id="UP000186110">
    <property type="component" value="Chromosome"/>
</dbReference>
<protein>
    <submittedName>
        <fullName evidence="3">Uncharacterized protein</fullName>
    </submittedName>
</protein>
<evidence type="ECO:0000313" key="4">
    <source>
        <dbReference type="Proteomes" id="UP000186110"/>
    </source>
</evidence>
<reference evidence="3 4" key="1">
    <citation type="submission" date="2017-01" db="EMBL/GenBank/DDBJ databases">
        <authorList>
            <person name="Mah S.A."/>
            <person name="Swanson W.J."/>
            <person name="Moy G.W."/>
            <person name="Vacquier V.D."/>
        </authorList>
    </citation>
    <scope>NUCLEOTIDE SEQUENCE [LARGE SCALE GENOMIC DNA]</scope>
    <source>
        <strain evidence="3 4">DSM 22694</strain>
    </source>
</reference>
<dbReference type="STRING" id="1484693.RS694_08180"/>
<feature type="transmembrane region" description="Helical" evidence="2">
    <location>
        <begin position="264"/>
        <end position="283"/>
    </location>
</feature>
<dbReference type="AlphaFoldDB" id="A0A1P8K966"/>
<feature type="region of interest" description="Disordered" evidence="1">
    <location>
        <begin position="97"/>
        <end position="170"/>
    </location>
</feature>
<dbReference type="eggNOG" id="COG3170">
    <property type="taxonomic scope" value="Bacteria"/>
</dbReference>
<dbReference type="EMBL" id="CP019239">
    <property type="protein sequence ID" value="APW42510.1"/>
    <property type="molecule type" value="Genomic_DNA"/>
</dbReference>
<feature type="region of interest" description="Disordered" evidence="1">
    <location>
        <begin position="305"/>
        <end position="329"/>
    </location>
</feature>
<evidence type="ECO:0000256" key="1">
    <source>
        <dbReference type="SAM" id="MobiDB-lite"/>
    </source>
</evidence>
<keyword evidence="2" id="KW-1133">Transmembrane helix</keyword>
<keyword evidence="4" id="KW-1185">Reference proteome</keyword>
<accession>A0A1P8K966</accession>
<name>A0A1P8K966_9BURK</name>